<evidence type="ECO:0000256" key="3">
    <source>
        <dbReference type="ARBA" id="ARBA00023136"/>
    </source>
</evidence>
<evidence type="ECO:0000313" key="7">
    <source>
        <dbReference type="Proteomes" id="UP000320176"/>
    </source>
</evidence>
<feature type="transmembrane region" description="Helical" evidence="5">
    <location>
        <begin position="189"/>
        <end position="213"/>
    </location>
</feature>
<dbReference type="Proteomes" id="UP000320176">
    <property type="component" value="Unassembled WGS sequence"/>
</dbReference>
<dbReference type="AlphaFoldDB" id="A0A5C6A383"/>
<keyword evidence="1 5" id="KW-0812">Transmembrane</keyword>
<accession>A0A5C6A383</accession>
<dbReference type="SUPFAM" id="SSF103473">
    <property type="entry name" value="MFS general substrate transporter"/>
    <property type="match status" value="2"/>
</dbReference>
<evidence type="ECO:0000256" key="1">
    <source>
        <dbReference type="ARBA" id="ARBA00022692"/>
    </source>
</evidence>
<dbReference type="InterPro" id="IPR052528">
    <property type="entry name" value="Sugar_transport-like"/>
</dbReference>
<dbReference type="OrthoDB" id="9772882at2"/>
<dbReference type="InterPro" id="IPR036259">
    <property type="entry name" value="MFS_trans_sf"/>
</dbReference>
<organism evidence="6 7">
    <name type="scientific">Stieleria varia</name>
    <dbReference type="NCBI Taxonomy" id="2528005"/>
    <lineage>
        <taxon>Bacteria</taxon>
        <taxon>Pseudomonadati</taxon>
        <taxon>Planctomycetota</taxon>
        <taxon>Planctomycetia</taxon>
        <taxon>Pirellulales</taxon>
        <taxon>Pirellulaceae</taxon>
        <taxon>Stieleria</taxon>
    </lineage>
</organism>
<evidence type="ECO:0000256" key="2">
    <source>
        <dbReference type="ARBA" id="ARBA00022989"/>
    </source>
</evidence>
<evidence type="ECO:0000313" key="6">
    <source>
        <dbReference type="EMBL" id="TWT93999.1"/>
    </source>
</evidence>
<feature type="transmembrane region" description="Helical" evidence="5">
    <location>
        <begin position="366"/>
        <end position="391"/>
    </location>
</feature>
<feature type="region of interest" description="Disordered" evidence="4">
    <location>
        <begin position="1"/>
        <end position="20"/>
    </location>
</feature>
<keyword evidence="3 5" id="KW-0472">Membrane</keyword>
<evidence type="ECO:0000256" key="4">
    <source>
        <dbReference type="SAM" id="MobiDB-lite"/>
    </source>
</evidence>
<sequence>MTEIAPAETGGQWSGDRSKANRSDVRHNLLYSMGDASSFGAMVGMGETYFPAFALAVGMSEASAGLVASLPIISGGLMQLLSLHLMKYFRSEQSWVVLCAGIQAAAFIPLILVAASGGVTMPILLAIASLYWASGLASGPAWNTWMDSIVPTAVRPKYFSRRSRLQQASTFTALIGSGLLLHFAQTGDWVLQGFAILFVLAGIFRIISTVCLARHRTDPRLARRATGRGQTNHSGSVTRTGRRLLVYLIVVQACVQISGPFFAPYMLKSLELSYFQYVFLMSVGFMSRIIAMSRWTAIASGYGASTLLWIGAIGLIPLSSLWILSSNMIWLAMVQACSGVAWAAYELGFFLLFFETLPAGKRTKMLTYYNFGNTVAMFAGASLGAFLLGWLGSNQQAYYWLFGVSSLGRLFAIGLLFRTKLRPAPVHQFAIRVLGIRPTSAIFDVPILSSFRNTKRPAVKEASDEARA</sequence>
<name>A0A5C6A383_9BACT</name>
<proteinExistence type="predicted"/>
<keyword evidence="7" id="KW-1185">Reference proteome</keyword>
<dbReference type="GO" id="GO:0022857">
    <property type="term" value="F:transmembrane transporter activity"/>
    <property type="evidence" value="ECO:0007669"/>
    <property type="project" value="InterPro"/>
</dbReference>
<dbReference type="Pfam" id="PF07690">
    <property type="entry name" value="MFS_1"/>
    <property type="match status" value="1"/>
</dbReference>
<feature type="transmembrane region" description="Helical" evidence="5">
    <location>
        <begin position="62"/>
        <end position="83"/>
    </location>
</feature>
<comment type="caution">
    <text evidence="6">The sequence shown here is derived from an EMBL/GenBank/DDBJ whole genome shotgun (WGS) entry which is preliminary data.</text>
</comment>
<dbReference type="PANTHER" id="PTHR23526">
    <property type="entry name" value="INTEGRAL MEMBRANE TRANSPORT PROTEIN-RELATED"/>
    <property type="match status" value="1"/>
</dbReference>
<gene>
    <name evidence="6" type="ORF">Pla52n_58280</name>
</gene>
<feature type="transmembrane region" description="Helical" evidence="5">
    <location>
        <begin position="244"/>
        <end position="262"/>
    </location>
</feature>
<keyword evidence="2 5" id="KW-1133">Transmembrane helix</keyword>
<feature type="transmembrane region" description="Helical" evidence="5">
    <location>
        <begin position="95"/>
        <end position="117"/>
    </location>
</feature>
<evidence type="ECO:0000256" key="5">
    <source>
        <dbReference type="SAM" id="Phobius"/>
    </source>
</evidence>
<dbReference type="PANTHER" id="PTHR23526:SF2">
    <property type="entry name" value="MAJOR FACILITATOR SUPERFAMILY (MFS) PROFILE DOMAIN-CONTAINING PROTEIN"/>
    <property type="match status" value="1"/>
</dbReference>
<feature type="transmembrane region" description="Helical" evidence="5">
    <location>
        <begin position="123"/>
        <end position="145"/>
    </location>
</feature>
<feature type="transmembrane region" description="Helical" evidence="5">
    <location>
        <begin position="329"/>
        <end position="354"/>
    </location>
</feature>
<feature type="transmembrane region" description="Helical" evidence="5">
    <location>
        <begin position="303"/>
        <end position="323"/>
    </location>
</feature>
<feature type="transmembrane region" description="Helical" evidence="5">
    <location>
        <begin position="165"/>
        <end position="183"/>
    </location>
</feature>
<protein>
    <submittedName>
        <fullName evidence="6">Major Facilitator Superfamily protein</fullName>
    </submittedName>
</protein>
<dbReference type="InterPro" id="IPR011701">
    <property type="entry name" value="MFS"/>
</dbReference>
<dbReference type="EMBL" id="SJPN01000008">
    <property type="protein sequence ID" value="TWT93999.1"/>
    <property type="molecule type" value="Genomic_DNA"/>
</dbReference>
<feature type="transmembrane region" description="Helical" evidence="5">
    <location>
        <begin position="29"/>
        <end position="50"/>
    </location>
</feature>
<dbReference type="Gene3D" id="1.20.1250.20">
    <property type="entry name" value="MFS general substrate transporter like domains"/>
    <property type="match status" value="2"/>
</dbReference>
<dbReference type="RefSeq" id="WP_146522782.1">
    <property type="nucleotide sequence ID" value="NZ_CP151726.1"/>
</dbReference>
<reference evidence="6 7" key="1">
    <citation type="submission" date="2019-02" db="EMBL/GenBank/DDBJ databases">
        <title>Deep-cultivation of Planctomycetes and their phenomic and genomic characterization uncovers novel biology.</title>
        <authorList>
            <person name="Wiegand S."/>
            <person name="Jogler M."/>
            <person name="Boedeker C."/>
            <person name="Pinto D."/>
            <person name="Vollmers J."/>
            <person name="Rivas-Marin E."/>
            <person name="Kohn T."/>
            <person name="Peeters S.H."/>
            <person name="Heuer A."/>
            <person name="Rast P."/>
            <person name="Oberbeckmann S."/>
            <person name="Bunk B."/>
            <person name="Jeske O."/>
            <person name="Meyerdierks A."/>
            <person name="Storesund J.E."/>
            <person name="Kallscheuer N."/>
            <person name="Luecker S."/>
            <person name="Lage O.M."/>
            <person name="Pohl T."/>
            <person name="Merkel B.J."/>
            <person name="Hornburger P."/>
            <person name="Mueller R.-W."/>
            <person name="Bruemmer F."/>
            <person name="Labrenz M."/>
            <person name="Spormann A.M."/>
            <person name="Op Den Camp H."/>
            <person name="Overmann J."/>
            <person name="Amann R."/>
            <person name="Jetten M.S.M."/>
            <person name="Mascher T."/>
            <person name="Medema M.H."/>
            <person name="Devos D.P."/>
            <person name="Kaster A.-K."/>
            <person name="Ovreas L."/>
            <person name="Rohde M."/>
            <person name="Galperin M.Y."/>
            <person name="Jogler C."/>
        </authorList>
    </citation>
    <scope>NUCLEOTIDE SEQUENCE [LARGE SCALE GENOMIC DNA]</scope>
    <source>
        <strain evidence="6 7">Pla52n</strain>
    </source>
</reference>
<feature type="transmembrane region" description="Helical" evidence="5">
    <location>
        <begin position="397"/>
        <end position="417"/>
    </location>
</feature>
<feature type="transmembrane region" description="Helical" evidence="5">
    <location>
        <begin position="274"/>
        <end position="291"/>
    </location>
</feature>